<dbReference type="InterPro" id="IPR023509">
    <property type="entry name" value="DTD-like_sf"/>
</dbReference>
<keyword evidence="2" id="KW-0820">tRNA-binding</keyword>
<dbReference type="GO" id="GO:0043908">
    <property type="term" value="F:Ser(Gly)-tRNA(Ala) hydrolase activity"/>
    <property type="evidence" value="ECO:0007669"/>
    <property type="project" value="UniProtKB-UniRule"/>
</dbReference>
<dbReference type="FunFam" id="3.50.80.10:FF:000001">
    <property type="entry name" value="D-aminoacyl-tRNA deacylase"/>
    <property type="match status" value="1"/>
</dbReference>
<organism evidence="3 4">
    <name type="scientific">Erysipelothrix inopinata</name>
    <dbReference type="NCBI Taxonomy" id="225084"/>
    <lineage>
        <taxon>Bacteria</taxon>
        <taxon>Bacillati</taxon>
        <taxon>Bacillota</taxon>
        <taxon>Erysipelotrichia</taxon>
        <taxon>Erysipelotrichales</taxon>
        <taxon>Erysipelotrichaceae</taxon>
        <taxon>Erysipelothrix</taxon>
    </lineage>
</organism>
<comment type="subunit">
    <text evidence="2">Homodimer.</text>
</comment>
<evidence type="ECO:0000256" key="1">
    <source>
        <dbReference type="ARBA" id="ARBA00009673"/>
    </source>
</evidence>
<comment type="catalytic activity">
    <reaction evidence="2">
        <text>glycyl-tRNA(Ala) + H2O = tRNA(Ala) + glycine + H(+)</text>
        <dbReference type="Rhea" id="RHEA:53744"/>
        <dbReference type="Rhea" id="RHEA-COMP:9657"/>
        <dbReference type="Rhea" id="RHEA-COMP:13640"/>
        <dbReference type="ChEBI" id="CHEBI:15377"/>
        <dbReference type="ChEBI" id="CHEBI:15378"/>
        <dbReference type="ChEBI" id="CHEBI:57305"/>
        <dbReference type="ChEBI" id="CHEBI:78442"/>
        <dbReference type="ChEBI" id="CHEBI:78522"/>
    </reaction>
</comment>
<dbReference type="EMBL" id="CP060715">
    <property type="protein sequence ID" value="QNN61268.1"/>
    <property type="molecule type" value="Genomic_DNA"/>
</dbReference>
<gene>
    <name evidence="2" type="primary">dtd</name>
    <name evidence="3" type="ORF">H9L01_02565</name>
</gene>
<dbReference type="Proteomes" id="UP000515928">
    <property type="component" value="Chromosome"/>
</dbReference>
<dbReference type="RefSeq" id="WP_187534470.1">
    <property type="nucleotide sequence ID" value="NZ_CBCSHU010000001.1"/>
</dbReference>
<keyword evidence="2" id="KW-0963">Cytoplasm</keyword>
<dbReference type="AlphaFoldDB" id="A0A7G9S093"/>
<reference evidence="3 4" key="1">
    <citation type="submission" date="2020-08" db="EMBL/GenBank/DDBJ databases">
        <title>Genome sequence of Erysipelothrix inopinata DSM 15511T.</title>
        <authorList>
            <person name="Hyun D.-W."/>
            <person name="Bae J.-W."/>
        </authorList>
    </citation>
    <scope>NUCLEOTIDE SEQUENCE [LARGE SCALE GENOMIC DNA]</scope>
    <source>
        <strain evidence="3 4">DSM 15511</strain>
    </source>
</reference>
<comment type="domain">
    <text evidence="2">A Gly-cisPro motif from one monomer fits into the active site of the other monomer to allow specific chiral rejection of L-amino acids.</text>
</comment>
<dbReference type="GO" id="GO:0051500">
    <property type="term" value="F:D-tyrosyl-tRNA(Tyr) deacylase activity"/>
    <property type="evidence" value="ECO:0007669"/>
    <property type="project" value="TreeGrafter"/>
</dbReference>
<evidence type="ECO:0000313" key="3">
    <source>
        <dbReference type="EMBL" id="QNN61268.1"/>
    </source>
</evidence>
<feature type="short sequence motif" description="Gly-cisPro motif, important for rejection of L-amino acids" evidence="2">
    <location>
        <begin position="137"/>
        <end position="138"/>
    </location>
</feature>
<dbReference type="InterPro" id="IPR003732">
    <property type="entry name" value="Daa-tRNA_deacyls_DTD"/>
</dbReference>
<dbReference type="KEGG" id="eio:H9L01_02565"/>
<dbReference type="EC" id="3.1.1.96" evidence="2"/>
<keyword evidence="2" id="KW-0694">RNA-binding</keyword>
<protein>
    <recommendedName>
        <fullName evidence="2">D-aminoacyl-tRNA deacylase</fullName>
        <shortName evidence="2">DTD</shortName>
        <ecNumber evidence="2">3.1.1.96</ecNumber>
    </recommendedName>
    <alternativeName>
        <fullName evidence="2">Gly-tRNA(Ala) deacylase</fullName>
        <ecNumber evidence="2">3.1.1.-</ecNumber>
    </alternativeName>
</protein>
<accession>A0A7G9S093</accession>
<evidence type="ECO:0000313" key="4">
    <source>
        <dbReference type="Proteomes" id="UP000515928"/>
    </source>
</evidence>
<comment type="subcellular location">
    <subcellularLocation>
        <location evidence="2">Cytoplasm</location>
    </subcellularLocation>
</comment>
<dbReference type="GO" id="GO:0005737">
    <property type="term" value="C:cytoplasm"/>
    <property type="evidence" value="ECO:0007669"/>
    <property type="project" value="UniProtKB-SubCell"/>
</dbReference>
<name>A0A7G9S093_9FIRM</name>
<dbReference type="GO" id="GO:0019478">
    <property type="term" value="P:D-amino acid catabolic process"/>
    <property type="evidence" value="ECO:0007669"/>
    <property type="project" value="UniProtKB-UniRule"/>
</dbReference>
<dbReference type="GO" id="GO:0000049">
    <property type="term" value="F:tRNA binding"/>
    <property type="evidence" value="ECO:0007669"/>
    <property type="project" value="UniProtKB-UniRule"/>
</dbReference>
<sequence>MQVVIQKVKNAKVTVDNQITGSIQEGFVLLVGLEDGDTVADVSKAAEKIANMRIFEDEDGKINESLHQHGGEVLSISQFTLAADVRKGNRPSFTQAMHPDEARTLFSVFNEQLEKQSLKVETGVFQAHMNVELDNDGPVTIILRVRDGKVL</sequence>
<comment type="similarity">
    <text evidence="1 2">Belongs to the DTD family.</text>
</comment>
<comment type="catalytic activity">
    <reaction evidence="2">
        <text>a D-aminoacyl-tRNA + H2O = a tRNA + a D-alpha-amino acid + H(+)</text>
        <dbReference type="Rhea" id="RHEA:13953"/>
        <dbReference type="Rhea" id="RHEA-COMP:10123"/>
        <dbReference type="Rhea" id="RHEA-COMP:10124"/>
        <dbReference type="ChEBI" id="CHEBI:15377"/>
        <dbReference type="ChEBI" id="CHEBI:15378"/>
        <dbReference type="ChEBI" id="CHEBI:59871"/>
        <dbReference type="ChEBI" id="CHEBI:78442"/>
        <dbReference type="ChEBI" id="CHEBI:79333"/>
        <dbReference type="EC" id="3.1.1.96"/>
    </reaction>
</comment>
<evidence type="ECO:0000256" key="2">
    <source>
        <dbReference type="HAMAP-Rule" id="MF_00518"/>
    </source>
</evidence>
<dbReference type="HAMAP" id="MF_00518">
    <property type="entry name" value="Deacylase_Dtd"/>
    <property type="match status" value="1"/>
</dbReference>
<proteinExistence type="inferred from homology"/>
<dbReference type="SUPFAM" id="SSF69500">
    <property type="entry name" value="DTD-like"/>
    <property type="match status" value="1"/>
</dbReference>
<dbReference type="PANTHER" id="PTHR10472">
    <property type="entry name" value="D-TYROSYL-TRNA TYR DEACYLASE"/>
    <property type="match status" value="1"/>
</dbReference>
<dbReference type="Pfam" id="PF02580">
    <property type="entry name" value="Tyr_Deacylase"/>
    <property type="match status" value="1"/>
</dbReference>
<dbReference type="NCBIfam" id="TIGR00256">
    <property type="entry name" value="D-aminoacyl-tRNA deacylase"/>
    <property type="match status" value="1"/>
</dbReference>
<keyword evidence="2 3" id="KW-0378">Hydrolase</keyword>
<dbReference type="Gene3D" id="3.50.80.10">
    <property type="entry name" value="D-tyrosyl-tRNA(Tyr) deacylase"/>
    <property type="match status" value="1"/>
</dbReference>
<dbReference type="PANTHER" id="PTHR10472:SF5">
    <property type="entry name" value="D-AMINOACYL-TRNA DEACYLASE 1"/>
    <property type="match status" value="1"/>
</dbReference>
<keyword evidence="4" id="KW-1185">Reference proteome</keyword>
<dbReference type="EC" id="3.1.1.-" evidence="2"/>
<dbReference type="GO" id="GO:0106026">
    <property type="term" value="F:Gly-tRNA(Ala) deacylase activity"/>
    <property type="evidence" value="ECO:0007669"/>
    <property type="project" value="UniProtKB-UniRule"/>
</dbReference>
<comment type="function">
    <text evidence="2">An aminoacyl-tRNA editing enzyme that deacylates mischarged D-aminoacyl-tRNAs. Also deacylates mischarged glycyl-tRNA(Ala), protecting cells against glycine mischarging by AlaRS. Acts via tRNA-based rather than protein-based catalysis; rejects L-amino acids rather than detecting D-amino acids in the active site. By recycling D-aminoacyl-tRNA to D-amino acids and free tRNA molecules, this enzyme counteracts the toxicity associated with the formation of D-aminoacyl-tRNA entities in vivo and helps enforce protein L-homochirality.</text>
</comment>